<dbReference type="OrthoDB" id="6431520at2759"/>
<dbReference type="AlphaFoldDB" id="A0A4Y2TSF8"/>
<protein>
    <submittedName>
        <fullName evidence="1">Uncharacterized protein</fullName>
    </submittedName>
</protein>
<dbReference type="EMBL" id="BGPR01030473">
    <property type="protein sequence ID" value="GBO03031.1"/>
    <property type="molecule type" value="Genomic_DNA"/>
</dbReference>
<evidence type="ECO:0000313" key="2">
    <source>
        <dbReference type="Proteomes" id="UP000499080"/>
    </source>
</evidence>
<evidence type="ECO:0000313" key="1">
    <source>
        <dbReference type="EMBL" id="GBO03031.1"/>
    </source>
</evidence>
<comment type="caution">
    <text evidence="1">The sequence shown here is derived from an EMBL/GenBank/DDBJ whole genome shotgun (WGS) entry which is preliminary data.</text>
</comment>
<dbReference type="Proteomes" id="UP000499080">
    <property type="component" value="Unassembled WGS sequence"/>
</dbReference>
<accession>A0A4Y2TSF8</accession>
<sequence>MLTDGVILLHNNTHTSRVVKVQVENLEPSLCSPDLAPNLGSKHLAETRFSLYSGVKTTNENWLNVQRRRFYRAGLNKLLLRSDKCLNRFHGYVEK</sequence>
<gene>
    <name evidence="1" type="ORF">AVEN_202046_1</name>
</gene>
<proteinExistence type="predicted"/>
<keyword evidence="2" id="KW-1185">Reference proteome</keyword>
<organism evidence="1 2">
    <name type="scientific">Araneus ventricosus</name>
    <name type="common">Orbweaver spider</name>
    <name type="synonym">Epeira ventricosa</name>
    <dbReference type="NCBI Taxonomy" id="182803"/>
    <lineage>
        <taxon>Eukaryota</taxon>
        <taxon>Metazoa</taxon>
        <taxon>Ecdysozoa</taxon>
        <taxon>Arthropoda</taxon>
        <taxon>Chelicerata</taxon>
        <taxon>Arachnida</taxon>
        <taxon>Araneae</taxon>
        <taxon>Araneomorphae</taxon>
        <taxon>Entelegynae</taxon>
        <taxon>Araneoidea</taxon>
        <taxon>Araneidae</taxon>
        <taxon>Araneus</taxon>
    </lineage>
</organism>
<reference evidence="1 2" key="1">
    <citation type="journal article" date="2019" name="Sci. Rep.">
        <title>Orb-weaving spider Araneus ventricosus genome elucidates the spidroin gene catalogue.</title>
        <authorList>
            <person name="Kono N."/>
            <person name="Nakamura H."/>
            <person name="Ohtoshi R."/>
            <person name="Moran D.A.P."/>
            <person name="Shinohara A."/>
            <person name="Yoshida Y."/>
            <person name="Fujiwara M."/>
            <person name="Mori M."/>
            <person name="Tomita M."/>
            <person name="Arakawa K."/>
        </authorList>
    </citation>
    <scope>NUCLEOTIDE SEQUENCE [LARGE SCALE GENOMIC DNA]</scope>
</reference>
<name>A0A4Y2TSF8_ARAVE</name>